<protein>
    <submittedName>
        <fullName evidence="5">HAD family hydrolase</fullName>
    </submittedName>
</protein>
<dbReference type="AlphaFoldDB" id="A0A4R0QV74"/>
<dbReference type="GO" id="GO:0044281">
    <property type="term" value="P:small molecule metabolic process"/>
    <property type="evidence" value="ECO:0007669"/>
    <property type="project" value="UniProtKB-ARBA"/>
</dbReference>
<dbReference type="SFLD" id="SFLDS00003">
    <property type="entry name" value="Haloacid_Dehalogenase"/>
    <property type="match status" value="1"/>
</dbReference>
<keyword evidence="6" id="KW-1185">Reference proteome</keyword>
<evidence type="ECO:0000313" key="5">
    <source>
        <dbReference type="EMBL" id="TCD54037.1"/>
    </source>
</evidence>
<reference evidence="5 6" key="1">
    <citation type="submission" date="2018-12" db="EMBL/GenBank/DDBJ databases">
        <title>Alloscrdovia theropitheci sp. nov: a novel taxon from the feces of the bleeding-herat monkey (Theropithecus geleda).</title>
        <authorList>
            <person name="Modesto M."/>
        </authorList>
    </citation>
    <scope>NUCLEOTIDE SEQUENCE [LARGE SCALE GENOMIC DNA]</scope>
    <source>
        <strain evidence="5 6">GLDI4/2</strain>
    </source>
</reference>
<dbReference type="PANTHER" id="PTHR46470">
    <property type="entry name" value="N-ACYLNEURAMINATE-9-PHOSPHATASE"/>
    <property type="match status" value="1"/>
</dbReference>
<keyword evidence="3 5" id="KW-0378">Hydrolase</keyword>
<dbReference type="Pfam" id="PF00702">
    <property type="entry name" value="Hydrolase"/>
    <property type="match status" value="1"/>
</dbReference>
<evidence type="ECO:0000256" key="3">
    <source>
        <dbReference type="ARBA" id="ARBA00022801"/>
    </source>
</evidence>
<dbReference type="SUPFAM" id="SSF56784">
    <property type="entry name" value="HAD-like"/>
    <property type="match status" value="1"/>
</dbReference>
<name>A0A4R0QV74_9BIFI</name>
<dbReference type="InterPro" id="IPR023214">
    <property type="entry name" value="HAD_sf"/>
</dbReference>
<organism evidence="5 6">
    <name type="scientific">Alloscardovia theropitheci</name>
    <dbReference type="NCBI Taxonomy" id="2496842"/>
    <lineage>
        <taxon>Bacteria</taxon>
        <taxon>Bacillati</taxon>
        <taxon>Actinomycetota</taxon>
        <taxon>Actinomycetes</taxon>
        <taxon>Bifidobacteriales</taxon>
        <taxon>Bifidobacteriaceae</taxon>
        <taxon>Alloscardovia</taxon>
    </lineage>
</organism>
<dbReference type="Gene3D" id="3.40.50.1000">
    <property type="entry name" value="HAD superfamily/HAD-like"/>
    <property type="match status" value="1"/>
</dbReference>
<comment type="caution">
    <text evidence="5">The sequence shown here is derived from an EMBL/GenBank/DDBJ whole genome shotgun (WGS) entry which is preliminary data.</text>
</comment>
<evidence type="ECO:0000313" key="6">
    <source>
        <dbReference type="Proteomes" id="UP000291289"/>
    </source>
</evidence>
<evidence type="ECO:0000256" key="1">
    <source>
        <dbReference type="ARBA" id="ARBA00001946"/>
    </source>
</evidence>
<dbReference type="OrthoDB" id="9810501at2"/>
<dbReference type="Gene3D" id="1.10.150.520">
    <property type="match status" value="1"/>
</dbReference>
<proteinExistence type="predicted"/>
<comment type="cofactor">
    <cofactor evidence="1">
        <name>Mg(2+)</name>
        <dbReference type="ChEBI" id="CHEBI:18420"/>
    </cofactor>
</comment>
<evidence type="ECO:0000256" key="2">
    <source>
        <dbReference type="ARBA" id="ARBA00022723"/>
    </source>
</evidence>
<dbReference type="NCBIfam" id="TIGR01549">
    <property type="entry name" value="HAD-SF-IA-v1"/>
    <property type="match status" value="1"/>
</dbReference>
<dbReference type="GO" id="GO:0046872">
    <property type="term" value="F:metal ion binding"/>
    <property type="evidence" value="ECO:0007669"/>
    <property type="project" value="UniProtKB-KW"/>
</dbReference>
<keyword evidence="2" id="KW-0479">Metal-binding</keyword>
<evidence type="ECO:0000256" key="4">
    <source>
        <dbReference type="ARBA" id="ARBA00022842"/>
    </source>
</evidence>
<dbReference type="Proteomes" id="UP000291289">
    <property type="component" value="Unassembled WGS sequence"/>
</dbReference>
<dbReference type="InterPro" id="IPR051400">
    <property type="entry name" value="HAD-like_hydrolase"/>
</dbReference>
<keyword evidence="4" id="KW-0460">Magnesium</keyword>
<sequence>MSSRFKEYDSRKMVYTSKAMRVMVTVSRLYTEIFCDLYGTIFDIHTDENNPQVWDDMCEYMNKRGTHFSDGEELFNAYNDAMTKALIIGREERGQFVEIDFVPVWHLLYEIGGAHVYESTAYDTATYFHRVSTDYLEPYPHAREFLAVCRRKGIRPILVSNAQESYTLYDLKAHHLTECFDKIFLSSTYGLKKPDKRFFNMALEECGTERSHVVYLGNEIGCDIRGARGAGIDAIYLHTPLSVPGDPATCPDAILNVEGPDYDAVLSWLCKDEVKIQGTGTDAKIVPAKSKKRTRQNS</sequence>
<dbReference type="InterPro" id="IPR036412">
    <property type="entry name" value="HAD-like_sf"/>
</dbReference>
<dbReference type="InterPro" id="IPR006439">
    <property type="entry name" value="HAD-SF_hydro_IA"/>
</dbReference>
<gene>
    <name evidence="5" type="ORF">EJ419_05075</name>
</gene>
<dbReference type="GO" id="GO:0016791">
    <property type="term" value="F:phosphatase activity"/>
    <property type="evidence" value="ECO:0007669"/>
    <property type="project" value="TreeGrafter"/>
</dbReference>
<dbReference type="EMBL" id="RXLP01000021">
    <property type="protein sequence ID" value="TCD54037.1"/>
    <property type="molecule type" value="Genomic_DNA"/>
</dbReference>
<dbReference type="SFLD" id="SFLDG01129">
    <property type="entry name" value="C1.5:_HAD__Beta-PGM__Phosphata"/>
    <property type="match status" value="1"/>
</dbReference>
<accession>A0A4R0QV74</accession>
<dbReference type="PANTHER" id="PTHR46470:SF2">
    <property type="entry name" value="GLYCERALDEHYDE 3-PHOSPHATE PHOSPHATASE"/>
    <property type="match status" value="1"/>
</dbReference>